<dbReference type="InterPro" id="IPR006685">
    <property type="entry name" value="MscS_channel_2nd"/>
</dbReference>
<evidence type="ECO:0000256" key="3">
    <source>
        <dbReference type="ARBA" id="ARBA00022475"/>
    </source>
</evidence>
<keyword evidence="11" id="KW-1185">Reference proteome</keyword>
<evidence type="ECO:0000256" key="7">
    <source>
        <dbReference type="SAM" id="Phobius"/>
    </source>
</evidence>
<dbReference type="SUPFAM" id="SSF82689">
    <property type="entry name" value="Mechanosensitive channel protein MscS (YggB), C-terminal domain"/>
    <property type="match status" value="1"/>
</dbReference>
<dbReference type="GO" id="GO:0005886">
    <property type="term" value="C:plasma membrane"/>
    <property type="evidence" value="ECO:0007669"/>
    <property type="project" value="UniProtKB-SubCell"/>
</dbReference>
<dbReference type="InterPro" id="IPR011066">
    <property type="entry name" value="MscS_channel_C_sf"/>
</dbReference>
<gene>
    <name evidence="10" type="ORF">NTE_03478</name>
</gene>
<dbReference type="Gene3D" id="2.30.30.60">
    <property type="match status" value="1"/>
</dbReference>
<dbReference type="GeneID" id="41599108"/>
<dbReference type="EMBL" id="CP007174">
    <property type="protein sequence ID" value="AIF85506.1"/>
    <property type="molecule type" value="Genomic_DNA"/>
</dbReference>
<feature type="transmembrane region" description="Helical" evidence="7">
    <location>
        <begin position="25"/>
        <end position="48"/>
    </location>
</feature>
<evidence type="ECO:0000256" key="2">
    <source>
        <dbReference type="ARBA" id="ARBA00008017"/>
    </source>
</evidence>
<dbReference type="HOGENOM" id="CLU_037945_1_0_2"/>
<dbReference type="GO" id="GO:0008381">
    <property type="term" value="F:mechanosensitive monoatomic ion channel activity"/>
    <property type="evidence" value="ECO:0007669"/>
    <property type="project" value="InterPro"/>
</dbReference>
<evidence type="ECO:0000256" key="1">
    <source>
        <dbReference type="ARBA" id="ARBA00004651"/>
    </source>
</evidence>
<dbReference type="InterPro" id="IPR023408">
    <property type="entry name" value="MscS_beta-dom_sf"/>
</dbReference>
<dbReference type="InterPro" id="IPR010920">
    <property type="entry name" value="LSM_dom_sf"/>
</dbReference>
<keyword evidence="6 7" id="KW-0472">Membrane</keyword>
<evidence type="ECO:0000313" key="10">
    <source>
        <dbReference type="EMBL" id="AIF85506.1"/>
    </source>
</evidence>
<evidence type="ECO:0000259" key="8">
    <source>
        <dbReference type="Pfam" id="PF00924"/>
    </source>
</evidence>
<dbReference type="Proteomes" id="UP000028194">
    <property type="component" value="Chromosome"/>
</dbReference>
<reference evidence="10 11" key="1">
    <citation type="journal article" date="2014" name="PLoS ONE">
        <title>Genome Sequence of Candidatus Nitrososphaera evergladensis from Group I.1b Enriched from Everglades Soil Reveals Novel Genomic Features of the Ammonia-Oxidizing Archaea.</title>
        <authorList>
            <person name="Zhalnina K.V."/>
            <person name="Dias R."/>
            <person name="Leonard M.T."/>
            <person name="Dorr de Quadros P."/>
            <person name="Camargo F.A."/>
            <person name="Drew J.C."/>
            <person name="Farmerie W.G."/>
            <person name="Daroub S.H."/>
            <person name="Triplett E.W."/>
        </authorList>
    </citation>
    <scope>NUCLEOTIDE SEQUENCE [LARGE SCALE GENOMIC DNA]</scope>
    <source>
        <strain evidence="10 11">SR1</strain>
    </source>
</reference>
<dbReference type="RefSeq" id="WP_148701898.1">
    <property type="nucleotide sequence ID" value="NZ_CP007174.1"/>
</dbReference>
<feature type="transmembrane region" description="Helical" evidence="7">
    <location>
        <begin position="93"/>
        <end position="122"/>
    </location>
</feature>
<dbReference type="InterPro" id="IPR045275">
    <property type="entry name" value="MscS_archaea/bacteria_type"/>
</dbReference>
<evidence type="ECO:0000313" key="11">
    <source>
        <dbReference type="Proteomes" id="UP000028194"/>
    </source>
</evidence>
<evidence type="ECO:0000259" key="9">
    <source>
        <dbReference type="Pfam" id="PF21082"/>
    </source>
</evidence>
<dbReference type="InterPro" id="IPR049278">
    <property type="entry name" value="MS_channel_C"/>
</dbReference>
<protein>
    <submittedName>
        <fullName evidence="10">Small-conductance mechanosensitive channel</fullName>
    </submittedName>
</protein>
<dbReference type="KEGG" id="nev:NTE_03478"/>
<accession>A0A075MV24</accession>
<sequence length="317" mass="34855">MTIVSTYQLAGIPNTINVFGAEVEVFRVILTIIVIVAGVGLAYFAKAVTSRYIGTKLPPGTRKNMGRMVYYGIIAIALLSALGISHLDLSGIFLAGGIAGIVIGFATQSLFSNLISGIFLYIDKPMKVGDPVLVTGKLPDIAAVVIEVTALSTRFRMFDGTYVRLPNTEVFSSEIRNFSGAAARRVEIQIRVGLHEDKAKVLSIIRNILADNPLVLVEPEPDVYVDSVGDSGVNINIWAWAPFTEWFPVRKQLVEQVMLELEKNHVEVPLPQRVVHLDIKSNNSDRGFLSPFRGREIREGEGIDDQRDRNVDFSGTK</sequence>
<evidence type="ECO:0000256" key="4">
    <source>
        <dbReference type="ARBA" id="ARBA00022692"/>
    </source>
</evidence>
<evidence type="ECO:0000256" key="5">
    <source>
        <dbReference type="ARBA" id="ARBA00022989"/>
    </source>
</evidence>
<keyword evidence="4 7" id="KW-0812">Transmembrane</keyword>
<evidence type="ECO:0000256" key="6">
    <source>
        <dbReference type="ARBA" id="ARBA00023136"/>
    </source>
</evidence>
<dbReference type="SUPFAM" id="SSF82861">
    <property type="entry name" value="Mechanosensitive channel protein MscS (YggB), transmembrane region"/>
    <property type="match status" value="1"/>
</dbReference>
<dbReference type="Pfam" id="PF00924">
    <property type="entry name" value="MS_channel_2nd"/>
    <property type="match status" value="1"/>
</dbReference>
<name>A0A075MV24_9ARCH</name>
<dbReference type="InterPro" id="IPR011014">
    <property type="entry name" value="MscS_channel_TM-2"/>
</dbReference>
<dbReference type="PANTHER" id="PTHR30221">
    <property type="entry name" value="SMALL-CONDUCTANCE MECHANOSENSITIVE CHANNEL"/>
    <property type="match status" value="1"/>
</dbReference>
<dbReference type="PANTHER" id="PTHR30221:SF20">
    <property type="entry name" value="SMALL-CONDUCTANCE MECHANOSENSITIVE CHANNEL"/>
    <property type="match status" value="1"/>
</dbReference>
<dbReference type="eggNOG" id="arCOG01568">
    <property type="taxonomic scope" value="Archaea"/>
</dbReference>
<comment type="similarity">
    <text evidence="2">Belongs to the MscS (TC 1.A.23) family.</text>
</comment>
<keyword evidence="3" id="KW-1003">Cell membrane</keyword>
<feature type="domain" description="Mechanosensitive ion channel MscS C-terminal" evidence="9">
    <location>
        <begin position="186"/>
        <end position="267"/>
    </location>
</feature>
<dbReference type="Gene3D" id="1.10.287.1260">
    <property type="match status" value="1"/>
</dbReference>
<dbReference type="OrthoDB" id="31543at2157"/>
<dbReference type="SUPFAM" id="SSF50182">
    <property type="entry name" value="Sm-like ribonucleoproteins"/>
    <property type="match status" value="1"/>
</dbReference>
<comment type="subcellular location">
    <subcellularLocation>
        <location evidence="1">Cell membrane</location>
        <topology evidence="1">Multi-pass membrane protein</topology>
    </subcellularLocation>
</comment>
<proteinExistence type="inferred from homology"/>
<dbReference type="AlphaFoldDB" id="A0A075MV24"/>
<organism evidence="10 11">
    <name type="scientific">Candidatus Nitrososphaera evergladensis SR1</name>
    <dbReference type="NCBI Taxonomy" id="1459636"/>
    <lineage>
        <taxon>Archaea</taxon>
        <taxon>Nitrososphaerota</taxon>
        <taxon>Nitrososphaeria</taxon>
        <taxon>Nitrososphaerales</taxon>
        <taxon>Nitrososphaeraceae</taxon>
        <taxon>Nitrososphaera</taxon>
    </lineage>
</organism>
<dbReference type="Pfam" id="PF21082">
    <property type="entry name" value="MS_channel_3rd"/>
    <property type="match status" value="1"/>
</dbReference>
<feature type="domain" description="Mechanosensitive ion channel MscS" evidence="8">
    <location>
        <begin position="110"/>
        <end position="179"/>
    </location>
</feature>
<feature type="transmembrane region" description="Helical" evidence="7">
    <location>
        <begin position="68"/>
        <end position="87"/>
    </location>
</feature>
<keyword evidence="5 7" id="KW-1133">Transmembrane helix</keyword>
<dbReference type="Gene3D" id="3.30.70.100">
    <property type="match status" value="1"/>
</dbReference>